<dbReference type="GeneID" id="106477903"/>
<evidence type="ECO:0000313" key="3">
    <source>
        <dbReference type="RefSeq" id="XP_013793875.1"/>
    </source>
</evidence>
<evidence type="ECO:0000313" key="2">
    <source>
        <dbReference type="Proteomes" id="UP000694941"/>
    </source>
</evidence>
<dbReference type="PROSITE" id="PS50878">
    <property type="entry name" value="RT_POL"/>
    <property type="match status" value="1"/>
</dbReference>
<accession>A0ABM1C4A5</accession>
<dbReference type="PANTHER" id="PTHR47027">
    <property type="entry name" value="REVERSE TRANSCRIPTASE DOMAIN-CONTAINING PROTEIN"/>
    <property type="match status" value="1"/>
</dbReference>
<evidence type="ECO:0000259" key="1">
    <source>
        <dbReference type="PROSITE" id="PS50878"/>
    </source>
</evidence>
<dbReference type="Proteomes" id="UP000694941">
    <property type="component" value="Unplaced"/>
</dbReference>
<feature type="domain" description="Reverse transcriptase" evidence="1">
    <location>
        <begin position="1"/>
        <end position="137"/>
    </location>
</feature>
<protein>
    <submittedName>
        <fullName evidence="3">Uncharacterized protein LOC106477903</fullName>
    </submittedName>
</protein>
<proteinExistence type="predicted"/>
<dbReference type="InterPro" id="IPR000477">
    <property type="entry name" value="RT_dom"/>
</dbReference>
<dbReference type="RefSeq" id="XP_013793875.1">
    <property type="nucleotide sequence ID" value="XM_013938421.1"/>
</dbReference>
<name>A0ABM1C4A5_LIMPO</name>
<gene>
    <name evidence="3" type="primary">LOC106477903</name>
</gene>
<sequence length="137" mass="16152">MLYGVFIAFEKDFDSLHRESLWKILLHYGIPQEIVNVIKSLYNGCKCKVICDNQFVDSYNVNGEVKQDCILSPFLFILVVDWLMRILLEHNNWTHISVLEDLDYIDDVSLIQVNMLASKRKRGIYLPLLQKYQEHIC</sequence>
<keyword evidence="2" id="KW-1185">Reference proteome</keyword>
<reference evidence="3" key="1">
    <citation type="submission" date="2025-08" db="UniProtKB">
        <authorList>
            <consortium name="RefSeq"/>
        </authorList>
    </citation>
    <scope>IDENTIFICATION</scope>
    <source>
        <tissue evidence="3">Muscle</tissue>
    </source>
</reference>
<organism evidence="2 3">
    <name type="scientific">Limulus polyphemus</name>
    <name type="common">Atlantic horseshoe crab</name>
    <dbReference type="NCBI Taxonomy" id="6850"/>
    <lineage>
        <taxon>Eukaryota</taxon>
        <taxon>Metazoa</taxon>
        <taxon>Ecdysozoa</taxon>
        <taxon>Arthropoda</taxon>
        <taxon>Chelicerata</taxon>
        <taxon>Merostomata</taxon>
        <taxon>Xiphosura</taxon>
        <taxon>Limulidae</taxon>
        <taxon>Limulus</taxon>
    </lineage>
</organism>
<dbReference type="PANTHER" id="PTHR47027:SF20">
    <property type="entry name" value="REVERSE TRANSCRIPTASE-LIKE PROTEIN WITH RNA-DIRECTED DNA POLYMERASE DOMAIN"/>
    <property type="match status" value="1"/>
</dbReference>